<dbReference type="InterPro" id="IPR000713">
    <property type="entry name" value="Mur_ligase_N"/>
</dbReference>
<comment type="subcellular location">
    <subcellularLocation>
        <location evidence="7 8">Cytoplasm</location>
    </subcellularLocation>
</comment>
<proteinExistence type="inferred from homology"/>
<evidence type="ECO:0000256" key="1">
    <source>
        <dbReference type="ARBA" id="ARBA00005898"/>
    </source>
</evidence>
<dbReference type="Gene3D" id="3.90.190.20">
    <property type="entry name" value="Mur ligase, C-terminal domain"/>
    <property type="match status" value="1"/>
</dbReference>
<dbReference type="GO" id="GO:0051301">
    <property type="term" value="P:cell division"/>
    <property type="evidence" value="ECO:0007669"/>
    <property type="project" value="UniProtKB-KW"/>
</dbReference>
<feature type="binding site" evidence="7">
    <location>
        <position position="159"/>
    </location>
    <ligand>
        <name>UDP-N-acetyl-alpha-D-muramoyl-L-alanyl-D-glutamate</name>
        <dbReference type="ChEBI" id="CHEBI:83900"/>
    </ligand>
</feature>
<dbReference type="Pfam" id="PF01225">
    <property type="entry name" value="Mur_ligase"/>
    <property type="match status" value="1"/>
</dbReference>
<sequence>MRLDRIIRGSGVEMPGGITGPDITAICNDSRKVIPGALFVAVKGFASDGHDYIRTAVRNGAAAVIYQDSDALERQTQGLEQPGTIFLKAGSSRHALAIAAANFYGNPSHRLTLVGITGTNGKTTTVTLLYRLFTSLGYNCGLLSTIANYVGNRRHEAVNTTADPITINSLLAEMADCGCEYCFMEVSSIGVEQERVAGLKFKAGIFSNLTHDHLDYHKTFAEYLRCKKLFFDSLPQDAFAITNTDDRNGMVMVQNTRAKVITYACRSIADHTCRIIEENFDGMLLKIDGHEVWCRLVGRHNAYNMLAIYSTALALGADTEEVLVGMSTLEPAPGRLETLTGPNDIAAVIDYAHTPDALENVLATLRDIAPERPLICVFGCGGDRDRTKRPEMAQVAQRMADRIIVTSDNSRTEKTSAIMDDIKAGMDISGKAKSLFIEDREQAIRTAIMTAPQGSTVLLAGKGHETYQIIGTEKRHFDEKEIVGKIFEEMGHSDVARKKTAEK</sequence>
<feature type="modified residue" description="N6-carboxylysine" evidence="7">
    <location>
        <position position="227"/>
    </location>
</feature>
<gene>
    <name evidence="7" type="primary">murE</name>
    <name evidence="12" type="ORF">IAB78_05155</name>
</gene>
<dbReference type="Gene3D" id="3.40.1190.10">
    <property type="entry name" value="Mur-like, catalytic domain"/>
    <property type="match status" value="1"/>
</dbReference>
<feature type="binding site" evidence="7">
    <location>
        <position position="193"/>
    </location>
    <ligand>
        <name>UDP-N-acetyl-alpha-D-muramoyl-L-alanyl-D-glutamate</name>
        <dbReference type="ChEBI" id="CHEBI:83900"/>
    </ligand>
</feature>
<dbReference type="GO" id="GO:0000287">
    <property type="term" value="F:magnesium ion binding"/>
    <property type="evidence" value="ECO:0007669"/>
    <property type="project" value="UniProtKB-UniRule"/>
</dbReference>
<protein>
    <recommendedName>
        <fullName evidence="7">UDP-N-acetylmuramyl-tripeptide synthetase</fullName>
        <ecNumber evidence="7">6.3.2.-</ecNumber>
    </recommendedName>
    <alternativeName>
        <fullName evidence="7">UDP-MurNAc-tripeptide synthetase</fullName>
    </alternativeName>
</protein>
<dbReference type="NCBIfam" id="NF001126">
    <property type="entry name" value="PRK00139.1-4"/>
    <property type="match status" value="1"/>
</dbReference>
<keyword evidence="6 7" id="KW-0961">Cell wall biogenesis/degradation</keyword>
<accession>A0A9D9NRW7</accession>
<evidence type="ECO:0000256" key="4">
    <source>
        <dbReference type="ARBA" id="ARBA00022984"/>
    </source>
</evidence>
<keyword evidence="7" id="KW-0460">Magnesium</keyword>
<dbReference type="SUPFAM" id="SSF63418">
    <property type="entry name" value="MurE/MurF N-terminal domain"/>
    <property type="match status" value="1"/>
</dbReference>
<dbReference type="InterPro" id="IPR004101">
    <property type="entry name" value="Mur_ligase_C"/>
</dbReference>
<dbReference type="Proteomes" id="UP000823750">
    <property type="component" value="Unassembled WGS sequence"/>
</dbReference>
<dbReference type="InterPro" id="IPR036565">
    <property type="entry name" value="Mur-like_cat_sf"/>
</dbReference>
<evidence type="ECO:0000256" key="3">
    <source>
        <dbReference type="ARBA" id="ARBA00022960"/>
    </source>
</evidence>
<dbReference type="InterPro" id="IPR013221">
    <property type="entry name" value="Mur_ligase_cen"/>
</dbReference>
<reference evidence="12" key="1">
    <citation type="submission" date="2020-10" db="EMBL/GenBank/DDBJ databases">
        <authorList>
            <person name="Gilroy R."/>
        </authorList>
    </citation>
    <scope>NUCLEOTIDE SEQUENCE</scope>
    <source>
        <strain evidence="12">B2-16538</strain>
    </source>
</reference>
<evidence type="ECO:0000256" key="6">
    <source>
        <dbReference type="ARBA" id="ARBA00023316"/>
    </source>
</evidence>
<comment type="caution">
    <text evidence="7">Lacks conserved residue(s) required for the propagation of feature annotation.</text>
</comment>
<keyword evidence="2 7" id="KW-0132">Cell division</keyword>
<keyword evidence="7" id="KW-0547">Nucleotide-binding</keyword>
<dbReference type="EMBL" id="JADILX010000082">
    <property type="protein sequence ID" value="MBO8485793.1"/>
    <property type="molecule type" value="Genomic_DNA"/>
</dbReference>
<feature type="domain" description="Mur ligase C-terminal" evidence="10">
    <location>
        <begin position="334"/>
        <end position="463"/>
    </location>
</feature>
<comment type="pathway">
    <text evidence="7 8">Cell wall biogenesis; peptidoglycan biosynthesis.</text>
</comment>
<keyword evidence="7 12" id="KW-0436">Ligase</keyword>
<evidence type="ECO:0000256" key="8">
    <source>
        <dbReference type="RuleBase" id="RU004135"/>
    </source>
</evidence>
<reference evidence="12" key="2">
    <citation type="journal article" date="2021" name="PeerJ">
        <title>Extensive microbial diversity within the chicken gut microbiome revealed by metagenomics and culture.</title>
        <authorList>
            <person name="Gilroy R."/>
            <person name="Ravi A."/>
            <person name="Getino M."/>
            <person name="Pursley I."/>
            <person name="Horton D.L."/>
            <person name="Alikhan N.F."/>
            <person name="Baker D."/>
            <person name="Gharbi K."/>
            <person name="Hall N."/>
            <person name="Watson M."/>
            <person name="Adriaenssens E.M."/>
            <person name="Foster-Nyarko E."/>
            <person name="Jarju S."/>
            <person name="Secka A."/>
            <person name="Antonio M."/>
            <person name="Oren A."/>
            <person name="Chaudhuri R.R."/>
            <person name="La Ragione R."/>
            <person name="Hildebrand F."/>
            <person name="Pallen M.J."/>
        </authorList>
    </citation>
    <scope>NUCLEOTIDE SEQUENCE</scope>
    <source>
        <strain evidence="12">B2-16538</strain>
    </source>
</reference>
<dbReference type="GO" id="GO:0005524">
    <property type="term" value="F:ATP binding"/>
    <property type="evidence" value="ECO:0007669"/>
    <property type="project" value="UniProtKB-UniRule"/>
</dbReference>
<keyword evidence="5 7" id="KW-0131">Cell cycle</keyword>
<keyword evidence="3 7" id="KW-0133">Cell shape</keyword>
<feature type="binding site" evidence="7">
    <location>
        <begin position="118"/>
        <end position="124"/>
    </location>
    <ligand>
        <name>ATP</name>
        <dbReference type="ChEBI" id="CHEBI:30616"/>
    </ligand>
</feature>
<dbReference type="GO" id="GO:0071555">
    <property type="term" value="P:cell wall organization"/>
    <property type="evidence" value="ECO:0007669"/>
    <property type="project" value="UniProtKB-KW"/>
</dbReference>
<feature type="binding site" evidence="7">
    <location>
        <position position="195"/>
    </location>
    <ligand>
        <name>UDP-N-acetyl-alpha-D-muramoyl-L-alanyl-D-glutamate</name>
        <dbReference type="ChEBI" id="CHEBI:83900"/>
    </ligand>
</feature>
<feature type="domain" description="Mur ligase central" evidence="11">
    <location>
        <begin position="116"/>
        <end position="307"/>
    </location>
</feature>
<dbReference type="Pfam" id="PF02875">
    <property type="entry name" value="Mur_ligase_C"/>
    <property type="match status" value="1"/>
</dbReference>
<dbReference type="GO" id="GO:0009252">
    <property type="term" value="P:peptidoglycan biosynthetic process"/>
    <property type="evidence" value="ECO:0007669"/>
    <property type="project" value="UniProtKB-UniRule"/>
</dbReference>
<dbReference type="Pfam" id="PF08245">
    <property type="entry name" value="Mur_ligase_M"/>
    <property type="match status" value="1"/>
</dbReference>
<dbReference type="GO" id="GO:0016881">
    <property type="term" value="F:acid-amino acid ligase activity"/>
    <property type="evidence" value="ECO:0007669"/>
    <property type="project" value="UniProtKB-UniRule"/>
</dbReference>
<feature type="binding site" evidence="7">
    <location>
        <position position="30"/>
    </location>
    <ligand>
        <name>UDP-N-acetyl-alpha-D-muramoyl-L-alanyl-D-glutamate</name>
        <dbReference type="ChEBI" id="CHEBI:83900"/>
    </ligand>
</feature>
<comment type="function">
    <text evidence="7">Catalyzes the addition of an amino acid to the nucleotide precursor UDP-N-acetylmuramoyl-L-alanyl-D-glutamate (UMAG) in the biosynthesis of bacterial cell-wall peptidoglycan.</text>
</comment>
<dbReference type="NCBIfam" id="TIGR01085">
    <property type="entry name" value="murE"/>
    <property type="match status" value="1"/>
</dbReference>
<comment type="similarity">
    <text evidence="1 7">Belongs to the MurCDEF family. MurE subfamily.</text>
</comment>
<dbReference type="SUPFAM" id="SSF53244">
    <property type="entry name" value="MurD-like peptide ligases, peptide-binding domain"/>
    <property type="match status" value="1"/>
</dbReference>
<dbReference type="SUPFAM" id="SSF53623">
    <property type="entry name" value="MurD-like peptide ligases, catalytic domain"/>
    <property type="match status" value="1"/>
</dbReference>
<dbReference type="PANTHER" id="PTHR23135">
    <property type="entry name" value="MUR LIGASE FAMILY MEMBER"/>
    <property type="match status" value="1"/>
</dbReference>
<evidence type="ECO:0000259" key="10">
    <source>
        <dbReference type="Pfam" id="PF02875"/>
    </source>
</evidence>
<evidence type="ECO:0000313" key="12">
    <source>
        <dbReference type="EMBL" id="MBO8485793.1"/>
    </source>
</evidence>
<evidence type="ECO:0000256" key="5">
    <source>
        <dbReference type="ARBA" id="ARBA00023306"/>
    </source>
</evidence>
<evidence type="ECO:0000313" key="13">
    <source>
        <dbReference type="Proteomes" id="UP000823750"/>
    </source>
</evidence>
<dbReference type="EC" id="6.3.2.-" evidence="7"/>
<dbReference type="InterPro" id="IPR035911">
    <property type="entry name" value="MurE/MurF_N"/>
</dbReference>
<dbReference type="GO" id="GO:0008360">
    <property type="term" value="P:regulation of cell shape"/>
    <property type="evidence" value="ECO:0007669"/>
    <property type="project" value="UniProtKB-KW"/>
</dbReference>
<evidence type="ECO:0000256" key="2">
    <source>
        <dbReference type="ARBA" id="ARBA00022618"/>
    </source>
</evidence>
<dbReference type="GO" id="GO:0005737">
    <property type="term" value="C:cytoplasm"/>
    <property type="evidence" value="ECO:0007669"/>
    <property type="project" value="UniProtKB-SubCell"/>
</dbReference>
<keyword evidence="7" id="KW-0963">Cytoplasm</keyword>
<comment type="PTM">
    <text evidence="7">Carboxylation is probably crucial for Mg(2+) binding and, consequently, for the gamma-phosphate positioning of ATP.</text>
</comment>
<comment type="caution">
    <text evidence="12">The sequence shown here is derived from an EMBL/GenBank/DDBJ whole genome shotgun (WGS) entry which is preliminary data.</text>
</comment>
<comment type="cofactor">
    <cofactor evidence="7">
        <name>Mg(2+)</name>
        <dbReference type="ChEBI" id="CHEBI:18420"/>
    </cofactor>
</comment>
<dbReference type="InterPro" id="IPR005761">
    <property type="entry name" value="UDP-N-AcMur-Glu-dNH2Pim_ligase"/>
</dbReference>
<dbReference type="HAMAP" id="MF_00208">
    <property type="entry name" value="MurE"/>
    <property type="match status" value="1"/>
</dbReference>
<evidence type="ECO:0000259" key="9">
    <source>
        <dbReference type="Pfam" id="PF01225"/>
    </source>
</evidence>
<keyword evidence="4 7" id="KW-0573">Peptidoglycan synthesis</keyword>
<name>A0A9D9NRW7_9BACT</name>
<feature type="binding site" evidence="7">
    <location>
        <position position="187"/>
    </location>
    <ligand>
        <name>UDP-N-acetyl-alpha-D-muramoyl-L-alanyl-D-glutamate</name>
        <dbReference type="ChEBI" id="CHEBI:83900"/>
    </ligand>
</feature>
<feature type="binding site" evidence="7">
    <location>
        <begin position="160"/>
        <end position="161"/>
    </location>
    <ligand>
        <name>UDP-N-acetyl-alpha-D-muramoyl-L-alanyl-D-glutamate</name>
        <dbReference type="ChEBI" id="CHEBI:83900"/>
    </ligand>
</feature>
<evidence type="ECO:0000259" key="11">
    <source>
        <dbReference type="Pfam" id="PF08245"/>
    </source>
</evidence>
<keyword evidence="7" id="KW-0067">ATP-binding</keyword>
<dbReference type="Gene3D" id="3.40.1390.10">
    <property type="entry name" value="MurE/MurF, N-terminal domain"/>
    <property type="match status" value="1"/>
</dbReference>
<dbReference type="InterPro" id="IPR036615">
    <property type="entry name" value="Mur_ligase_C_dom_sf"/>
</dbReference>
<feature type="domain" description="Mur ligase N-terminal catalytic" evidence="9">
    <location>
        <begin position="23"/>
        <end position="104"/>
    </location>
</feature>
<organism evidence="12 13">
    <name type="scientific">Candidatus Cryptobacteroides excrementavium</name>
    <dbReference type="NCBI Taxonomy" id="2840759"/>
    <lineage>
        <taxon>Bacteria</taxon>
        <taxon>Pseudomonadati</taxon>
        <taxon>Bacteroidota</taxon>
        <taxon>Bacteroidia</taxon>
        <taxon>Bacteroidales</taxon>
        <taxon>Candidatus Cryptobacteroides</taxon>
    </lineage>
</organism>
<dbReference type="PANTHER" id="PTHR23135:SF4">
    <property type="entry name" value="UDP-N-ACETYLMURAMOYL-L-ALANYL-D-GLUTAMATE--2,6-DIAMINOPIMELATE LIGASE MURE HOMOLOG, CHLOROPLASTIC"/>
    <property type="match status" value="1"/>
</dbReference>
<evidence type="ECO:0000256" key="7">
    <source>
        <dbReference type="HAMAP-Rule" id="MF_00208"/>
    </source>
</evidence>
<dbReference type="AlphaFoldDB" id="A0A9D9NRW7"/>